<gene>
    <name evidence="1" type="ORF">GCM10008023_31490</name>
</gene>
<evidence type="ECO:0000313" key="2">
    <source>
        <dbReference type="Proteomes" id="UP000652430"/>
    </source>
</evidence>
<protein>
    <recommendedName>
        <fullName evidence="3">Terminase</fullName>
    </recommendedName>
</protein>
<dbReference type="RefSeq" id="WP_189677024.1">
    <property type="nucleotide sequence ID" value="NZ_BNAQ01000005.1"/>
</dbReference>
<sequence length="185" mass="19812">MTGEATGKDAEALGTDTLGTLATTGKPRRAYTTRGDGWTIARRVAFLDHLAATCNIAQSAKAVGSSASGVYALRRRDAAFAEQWREAIDLGYELLETKVLAFALGQRDDGSMIGDPGAVAAAPIDPDAALKLVRQHQAMRAADTPHNARRRTPFAFKHTTIEEVRDALLAKLAARARRRARSGLA</sequence>
<evidence type="ECO:0000313" key="1">
    <source>
        <dbReference type="EMBL" id="GHH21996.1"/>
    </source>
</evidence>
<dbReference type="Proteomes" id="UP000652430">
    <property type="component" value="Unassembled WGS sequence"/>
</dbReference>
<proteinExistence type="predicted"/>
<keyword evidence="2" id="KW-1185">Reference proteome</keyword>
<reference evidence="2" key="1">
    <citation type="journal article" date="2019" name="Int. J. Syst. Evol. Microbiol.">
        <title>The Global Catalogue of Microorganisms (GCM) 10K type strain sequencing project: providing services to taxonomists for standard genome sequencing and annotation.</title>
        <authorList>
            <consortium name="The Broad Institute Genomics Platform"/>
            <consortium name="The Broad Institute Genome Sequencing Center for Infectious Disease"/>
            <person name="Wu L."/>
            <person name="Ma J."/>
        </authorList>
    </citation>
    <scope>NUCLEOTIDE SEQUENCE [LARGE SCALE GENOMIC DNA]</scope>
    <source>
        <strain evidence="2">CGMCC 1.8957</strain>
    </source>
</reference>
<organism evidence="1 2">
    <name type="scientific">Sphingomonas glacialis</name>
    <dbReference type="NCBI Taxonomy" id="658225"/>
    <lineage>
        <taxon>Bacteria</taxon>
        <taxon>Pseudomonadati</taxon>
        <taxon>Pseudomonadota</taxon>
        <taxon>Alphaproteobacteria</taxon>
        <taxon>Sphingomonadales</taxon>
        <taxon>Sphingomonadaceae</taxon>
        <taxon>Sphingomonas</taxon>
    </lineage>
</organism>
<dbReference type="EMBL" id="BNAQ01000005">
    <property type="protein sequence ID" value="GHH21996.1"/>
    <property type="molecule type" value="Genomic_DNA"/>
</dbReference>
<name>A0ABQ3LP02_9SPHN</name>
<accession>A0ABQ3LP02</accession>
<comment type="caution">
    <text evidence="1">The sequence shown here is derived from an EMBL/GenBank/DDBJ whole genome shotgun (WGS) entry which is preliminary data.</text>
</comment>
<evidence type="ECO:0008006" key="3">
    <source>
        <dbReference type="Google" id="ProtNLM"/>
    </source>
</evidence>